<evidence type="ECO:0000256" key="13">
    <source>
        <dbReference type="SAM" id="MobiDB-lite"/>
    </source>
</evidence>
<comment type="catalytic activity">
    <reaction evidence="11 12">
        <text>N(6)-[(R)-dihydrolipoyl]-L-lysyl-[protein] + succinyl-CoA = N(6)-[(R)-S(8)-succinyldihydrolipoyl]-L-lysyl-[protein] + CoA</text>
        <dbReference type="Rhea" id="RHEA:15213"/>
        <dbReference type="Rhea" id="RHEA-COMP:10475"/>
        <dbReference type="Rhea" id="RHEA-COMP:20092"/>
        <dbReference type="ChEBI" id="CHEBI:57287"/>
        <dbReference type="ChEBI" id="CHEBI:57292"/>
        <dbReference type="ChEBI" id="CHEBI:83100"/>
        <dbReference type="ChEBI" id="CHEBI:83120"/>
        <dbReference type="EC" id="2.3.1.61"/>
    </reaction>
</comment>
<evidence type="ECO:0000259" key="14">
    <source>
        <dbReference type="PROSITE" id="PS50968"/>
    </source>
</evidence>
<dbReference type="GO" id="GO:0033512">
    <property type="term" value="P:L-lysine catabolic process to acetyl-CoA via saccharopine"/>
    <property type="evidence" value="ECO:0007669"/>
    <property type="project" value="UniProtKB-UniRule"/>
</dbReference>
<evidence type="ECO:0000256" key="11">
    <source>
        <dbReference type="ARBA" id="ARBA00052761"/>
    </source>
</evidence>
<dbReference type="Pfam" id="PF00198">
    <property type="entry name" value="2-oxoacid_dh"/>
    <property type="match status" value="1"/>
</dbReference>
<dbReference type="InterPro" id="IPR004167">
    <property type="entry name" value="PSBD"/>
</dbReference>
<dbReference type="PANTHER" id="PTHR43416">
    <property type="entry name" value="DIHYDROLIPOYLLYSINE-RESIDUE SUCCINYLTRANSFERASE COMPONENT OF 2-OXOGLUTARATE DEHYDROGENASE COMPLEX, MITOCHONDRIAL-RELATED"/>
    <property type="match status" value="1"/>
</dbReference>
<evidence type="ECO:0000256" key="7">
    <source>
        <dbReference type="ARBA" id="ARBA00022532"/>
    </source>
</evidence>
<evidence type="ECO:0000256" key="2">
    <source>
        <dbReference type="ARBA" id="ARBA00005145"/>
    </source>
</evidence>
<dbReference type="Gene3D" id="2.40.50.100">
    <property type="match status" value="1"/>
</dbReference>
<dbReference type="PANTHER" id="PTHR43416:SF5">
    <property type="entry name" value="DIHYDROLIPOYLLYSINE-RESIDUE SUCCINYLTRANSFERASE COMPONENT OF 2-OXOGLUTARATE DEHYDROGENASE COMPLEX, MITOCHONDRIAL"/>
    <property type="match status" value="1"/>
</dbReference>
<dbReference type="InterPro" id="IPR036625">
    <property type="entry name" value="E3-bd_dom_sf"/>
</dbReference>
<comment type="similarity">
    <text evidence="3 12">Belongs to the 2-oxoacid dehydrogenase family.</text>
</comment>
<protein>
    <recommendedName>
        <fullName evidence="6 12">Dihydrolipoyllysine-residue succinyltransferase component of 2-oxoglutarate dehydrogenase complex</fullName>
        <ecNumber evidence="5 12">2.3.1.61</ecNumber>
    </recommendedName>
    <alternativeName>
        <fullName evidence="12">2-oxoglutarate dehydrogenase complex component E2</fullName>
    </alternativeName>
</protein>
<feature type="domain" description="Lipoyl-binding" evidence="14">
    <location>
        <begin position="1"/>
        <end position="76"/>
    </location>
</feature>
<accession>A0A2T2X1H6</accession>
<reference evidence="15 16" key="1">
    <citation type="journal article" date="2014" name="BMC Genomics">
        <title>Comparison of environmental and isolate Sulfobacillus genomes reveals diverse carbon, sulfur, nitrogen, and hydrogen metabolisms.</title>
        <authorList>
            <person name="Justice N.B."/>
            <person name="Norman A."/>
            <person name="Brown C.T."/>
            <person name="Singh A."/>
            <person name="Thomas B.C."/>
            <person name="Banfield J.F."/>
        </authorList>
    </citation>
    <scope>NUCLEOTIDE SEQUENCE [LARGE SCALE GENOMIC DNA]</scope>
    <source>
        <strain evidence="15">AMDSBA1</strain>
    </source>
</reference>
<dbReference type="GO" id="GO:0045252">
    <property type="term" value="C:oxoglutarate dehydrogenase complex"/>
    <property type="evidence" value="ECO:0007669"/>
    <property type="project" value="UniProtKB-UniRule"/>
</dbReference>
<dbReference type="InterPro" id="IPR006255">
    <property type="entry name" value="SucB"/>
</dbReference>
<dbReference type="FunFam" id="3.30.559.10:FF:000007">
    <property type="entry name" value="Dihydrolipoamide acetyltransferase component of pyruvate dehydrogenase complex"/>
    <property type="match status" value="1"/>
</dbReference>
<evidence type="ECO:0000256" key="12">
    <source>
        <dbReference type="RuleBase" id="RU361138"/>
    </source>
</evidence>
<comment type="pathway">
    <text evidence="2 12">Amino-acid degradation; L-lysine degradation via saccharopine pathway; glutaryl-CoA from L-lysine: step 6/6.</text>
</comment>
<organism evidence="15 16">
    <name type="scientific">Sulfobacillus benefaciens</name>
    <dbReference type="NCBI Taxonomy" id="453960"/>
    <lineage>
        <taxon>Bacteria</taxon>
        <taxon>Bacillati</taxon>
        <taxon>Bacillota</taxon>
        <taxon>Clostridia</taxon>
        <taxon>Eubacteriales</taxon>
        <taxon>Clostridiales Family XVII. Incertae Sedis</taxon>
        <taxon>Sulfobacillus</taxon>
    </lineage>
</organism>
<dbReference type="InterPro" id="IPR050537">
    <property type="entry name" value="2-oxoacid_dehydrogenase"/>
</dbReference>
<evidence type="ECO:0000313" key="16">
    <source>
        <dbReference type="Proteomes" id="UP000242699"/>
    </source>
</evidence>
<dbReference type="EC" id="2.3.1.61" evidence="5 12"/>
<comment type="function">
    <text evidence="1 12">E2 component of the 2-oxoglutarate dehydrogenase (OGDH) complex which catalyzes the second step in the conversion of 2-oxoglutarate to succinyl-CoA and CO(2).</text>
</comment>
<dbReference type="PROSITE" id="PS50968">
    <property type="entry name" value="BIOTINYL_LIPOYL"/>
    <property type="match status" value="1"/>
</dbReference>
<dbReference type="CDD" id="cd06849">
    <property type="entry name" value="lipoyl_domain"/>
    <property type="match status" value="1"/>
</dbReference>
<evidence type="ECO:0000313" key="15">
    <source>
        <dbReference type="EMBL" id="PSR28350.1"/>
    </source>
</evidence>
<evidence type="ECO:0000256" key="4">
    <source>
        <dbReference type="ARBA" id="ARBA00011666"/>
    </source>
</evidence>
<evidence type="ECO:0000256" key="3">
    <source>
        <dbReference type="ARBA" id="ARBA00007317"/>
    </source>
</evidence>
<evidence type="ECO:0000256" key="8">
    <source>
        <dbReference type="ARBA" id="ARBA00022679"/>
    </source>
</evidence>
<dbReference type="GO" id="GO:0006099">
    <property type="term" value="P:tricarboxylic acid cycle"/>
    <property type="evidence" value="ECO:0007669"/>
    <property type="project" value="UniProtKB-UniRule"/>
</dbReference>
<feature type="compositionally biased region" description="Polar residues" evidence="13">
    <location>
        <begin position="81"/>
        <end position="92"/>
    </location>
</feature>
<dbReference type="Pfam" id="PF02817">
    <property type="entry name" value="E3_binding"/>
    <property type="match status" value="1"/>
</dbReference>
<dbReference type="InterPro" id="IPR011053">
    <property type="entry name" value="Single_hybrid_motif"/>
</dbReference>
<dbReference type="InterPro" id="IPR000089">
    <property type="entry name" value="Biotin_lipoyl"/>
</dbReference>
<dbReference type="PROSITE" id="PS00189">
    <property type="entry name" value="LIPOYL"/>
    <property type="match status" value="1"/>
</dbReference>
<dbReference type="Gene3D" id="4.10.320.10">
    <property type="entry name" value="E3-binding domain"/>
    <property type="match status" value="1"/>
</dbReference>
<evidence type="ECO:0000256" key="10">
    <source>
        <dbReference type="ARBA" id="ARBA00023315"/>
    </source>
</evidence>
<dbReference type="GO" id="GO:0004149">
    <property type="term" value="F:dihydrolipoyllysine-residue succinyltransferase activity"/>
    <property type="evidence" value="ECO:0007669"/>
    <property type="project" value="UniProtKB-UniRule"/>
</dbReference>
<dbReference type="Proteomes" id="UP000242699">
    <property type="component" value="Unassembled WGS sequence"/>
</dbReference>
<gene>
    <name evidence="15" type="ORF">C7B43_10245</name>
</gene>
<evidence type="ECO:0000256" key="6">
    <source>
        <dbReference type="ARBA" id="ARBA00019511"/>
    </source>
</evidence>
<name>A0A2T2X1H6_9FIRM</name>
<dbReference type="AlphaFoldDB" id="A0A2T2X1H6"/>
<feature type="region of interest" description="Disordered" evidence="13">
    <location>
        <begin position="79"/>
        <end position="117"/>
    </location>
</feature>
<keyword evidence="9 12" id="KW-0450">Lipoyl</keyword>
<dbReference type="SUPFAM" id="SSF52777">
    <property type="entry name" value="CoA-dependent acyltransferases"/>
    <property type="match status" value="1"/>
</dbReference>
<comment type="subunit">
    <text evidence="4">Forms a 24-polypeptide structural core with octahedral symmetry. Part of the 2-oxoglutarate dehydrogenase (OGDH) complex composed of E1 (2-oxoglutarate dehydrogenase), E2 (dihydrolipoamide succinyltransferase) and E3 (dihydrolipoamide dehydrogenase); the complex contains multiple copies of the three enzymatic components (E1, E2 and E3).</text>
</comment>
<evidence type="ECO:0000256" key="5">
    <source>
        <dbReference type="ARBA" id="ARBA00012945"/>
    </source>
</evidence>
<comment type="caution">
    <text evidence="15">The sequence shown here is derived from an EMBL/GenBank/DDBJ whole genome shotgun (WGS) entry which is preliminary data.</text>
</comment>
<dbReference type="InterPro" id="IPR001078">
    <property type="entry name" value="2-oxoacid_DH_actylTfrase"/>
</dbReference>
<sequence length="434" mass="47261">MTQITVPEVGESVTEATVGEWLKKPGDSVKAGDPVVELETDKVNLEITANEDGTLQEILKQSGETVVVGDVLAIMSEGSAHDTTGSSESGTQAPPPVSKTPTSVTSDDETMGSIRAIPSVRRLADQEGVSLNEVPTQRNRGRVTPGDMANYLQQARNVATVDRTTPESPESPESPPSPLQPAATILQPPQDNVAIAAEEGGQRRVERIHMSRRRLTIANRLVNAQRTAAMLTTFNEVDMTKILEIRQRRRENFEKRHGIRLGFMSFFTKASIAALKAFPRLNAEINGEDMILKHYYDVGIAVSTENGLVVPVVRNADSLNFAELEKAIAELAVKARDNKLSITDLQGGTFTITNGGIFGSLLSTPILNAPQVAILGMHKIEERPVAIKGEVVIRPMMYLALSYDHRIVDGSEAVRFLVRVKELLEDPESLLLEG</sequence>
<dbReference type="GO" id="GO:0005829">
    <property type="term" value="C:cytosol"/>
    <property type="evidence" value="ECO:0007669"/>
    <property type="project" value="TreeGrafter"/>
</dbReference>
<keyword evidence="10 12" id="KW-0012">Acyltransferase</keyword>
<dbReference type="NCBIfam" id="NF004309">
    <property type="entry name" value="PRK05704.1"/>
    <property type="match status" value="1"/>
</dbReference>
<keyword evidence="8 12" id="KW-0808">Transferase</keyword>
<dbReference type="Pfam" id="PF00364">
    <property type="entry name" value="Biotin_lipoyl"/>
    <property type="match status" value="1"/>
</dbReference>
<evidence type="ECO:0000256" key="1">
    <source>
        <dbReference type="ARBA" id="ARBA00004052"/>
    </source>
</evidence>
<dbReference type="Gene3D" id="3.30.559.10">
    <property type="entry name" value="Chloramphenicol acetyltransferase-like domain"/>
    <property type="match status" value="1"/>
</dbReference>
<dbReference type="EMBL" id="PXYT01000020">
    <property type="protein sequence ID" value="PSR28350.1"/>
    <property type="molecule type" value="Genomic_DNA"/>
</dbReference>
<dbReference type="SUPFAM" id="SSF47005">
    <property type="entry name" value="Peripheral subunit-binding domain of 2-oxo acid dehydrogenase complex"/>
    <property type="match status" value="1"/>
</dbReference>
<dbReference type="SUPFAM" id="SSF51230">
    <property type="entry name" value="Single hybrid motif"/>
    <property type="match status" value="1"/>
</dbReference>
<comment type="cofactor">
    <cofactor evidence="12">
        <name>(R)-lipoate</name>
        <dbReference type="ChEBI" id="CHEBI:83088"/>
    </cofactor>
    <text evidence="12">Binds 1 lipoyl cofactor covalently.</text>
</comment>
<keyword evidence="7 12" id="KW-0816">Tricarboxylic acid cycle</keyword>
<feature type="region of interest" description="Disordered" evidence="13">
    <location>
        <begin position="161"/>
        <end position="184"/>
    </location>
</feature>
<dbReference type="UniPathway" id="UPA00868">
    <property type="reaction ID" value="UER00840"/>
</dbReference>
<dbReference type="InterPro" id="IPR023213">
    <property type="entry name" value="CAT-like_dom_sf"/>
</dbReference>
<dbReference type="NCBIfam" id="TIGR01347">
    <property type="entry name" value="sucB"/>
    <property type="match status" value="1"/>
</dbReference>
<dbReference type="InterPro" id="IPR003016">
    <property type="entry name" value="2-oxoA_DH_lipoyl-BS"/>
</dbReference>
<evidence type="ECO:0000256" key="9">
    <source>
        <dbReference type="ARBA" id="ARBA00022823"/>
    </source>
</evidence>
<proteinExistence type="inferred from homology"/>